<keyword evidence="3 5" id="KW-1133">Transmembrane helix</keyword>
<dbReference type="PANTHER" id="PTHR31465:SF9">
    <property type="entry name" value="SPHINGOID LONG-CHAIN BASE TRANSPORTER RSB1"/>
    <property type="match status" value="1"/>
</dbReference>
<comment type="caution">
    <text evidence="6">The sequence shown here is derived from an EMBL/GenBank/DDBJ whole genome shotgun (WGS) entry which is preliminary data.</text>
</comment>
<organism evidence="6 7">
    <name type="scientific">Apiospora arundinis</name>
    <dbReference type="NCBI Taxonomy" id="335852"/>
    <lineage>
        <taxon>Eukaryota</taxon>
        <taxon>Fungi</taxon>
        <taxon>Dikarya</taxon>
        <taxon>Ascomycota</taxon>
        <taxon>Pezizomycotina</taxon>
        <taxon>Sordariomycetes</taxon>
        <taxon>Xylariomycetidae</taxon>
        <taxon>Amphisphaeriales</taxon>
        <taxon>Apiosporaceae</taxon>
        <taxon>Apiospora</taxon>
    </lineage>
</organism>
<feature type="transmembrane region" description="Helical" evidence="5">
    <location>
        <begin position="279"/>
        <end position="301"/>
    </location>
</feature>
<keyword evidence="7" id="KW-1185">Reference proteome</keyword>
<proteinExistence type="predicted"/>
<reference evidence="6 7" key="1">
    <citation type="journal article" date="2024" name="IMA Fungus">
        <title>Apiospora arundinis, a panoply of carbohydrate-active enzymes and secondary metabolites.</title>
        <authorList>
            <person name="Sorensen T."/>
            <person name="Petersen C."/>
            <person name="Muurmann A.T."/>
            <person name="Christiansen J.V."/>
            <person name="Brundto M.L."/>
            <person name="Overgaard C.K."/>
            <person name="Boysen A.T."/>
            <person name="Wollenberg R.D."/>
            <person name="Larsen T.O."/>
            <person name="Sorensen J.L."/>
            <person name="Nielsen K.L."/>
            <person name="Sondergaard T.E."/>
        </authorList>
    </citation>
    <scope>NUCLEOTIDE SEQUENCE [LARGE SCALE GENOMIC DNA]</scope>
    <source>
        <strain evidence="6 7">AAU 773</strain>
    </source>
</reference>
<feature type="transmembrane region" description="Helical" evidence="5">
    <location>
        <begin position="241"/>
        <end position="259"/>
    </location>
</feature>
<evidence type="ECO:0000256" key="3">
    <source>
        <dbReference type="ARBA" id="ARBA00022989"/>
    </source>
</evidence>
<feature type="transmembrane region" description="Helical" evidence="5">
    <location>
        <begin position="68"/>
        <end position="87"/>
    </location>
</feature>
<evidence type="ECO:0000256" key="2">
    <source>
        <dbReference type="ARBA" id="ARBA00022692"/>
    </source>
</evidence>
<protein>
    <submittedName>
        <fullName evidence="6">RTA1 like protein-domain-containing protein</fullName>
    </submittedName>
</protein>
<gene>
    <name evidence="6" type="ORF">PGQ11_009789</name>
</gene>
<dbReference type="Pfam" id="PF04479">
    <property type="entry name" value="RTA1"/>
    <property type="match status" value="1"/>
</dbReference>
<keyword evidence="2 5" id="KW-0812">Transmembrane</keyword>
<feature type="transmembrane region" description="Helical" evidence="5">
    <location>
        <begin position="180"/>
        <end position="204"/>
    </location>
</feature>
<evidence type="ECO:0000313" key="7">
    <source>
        <dbReference type="Proteomes" id="UP001390339"/>
    </source>
</evidence>
<keyword evidence="4 5" id="KW-0472">Membrane</keyword>
<name>A0ABR2I8Q1_9PEZI</name>
<feature type="transmembrane region" description="Helical" evidence="5">
    <location>
        <begin position="99"/>
        <end position="121"/>
    </location>
</feature>
<sequence>MVSASDFTPVCQRVVTKLSQCTPEICCLKMGWMDYLPTLPGNVVYAALFGAILLPNLFFTIRSRTWSFGIWMTLGLFGEIVGYIGRVMLHQNIFSFNAFLIYLIPLTIAPAFITASMYLCLARIIHVLDPALRYTRLKPMAYTWIFVTFDFIALVLQGAGGGITATGDGDKAKVDMGVNIMIAGLAFQVFSLVAFSVLCMDFGWRLRKGQREWRRASVATNDTADLEDRYRSLRNTVAFKGLLYALAAAVLLIIIRSVYRLIELQDGFSGELANNELVFMIIEGPMVILACAALVTFHPGLALRGHWDMKGFARPQPAGATSTKMAALGGSSGYGSSIDASQVLDSSREDFGRNNPRHAAGAYENVRL</sequence>
<dbReference type="InterPro" id="IPR007568">
    <property type="entry name" value="RTA1"/>
</dbReference>
<evidence type="ECO:0000256" key="4">
    <source>
        <dbReference type="ARBA" id="ARBA00023136"/>
    </source>
</evidence>
<dbReference type="PANTHER" id="PTHR31465">
    <property type="entry name" value="PROTEIN RTA1-RELATED"/>
    <property type="match status" value="1"/>
</dbReference>
<evidence type="ECO:0000256" key="5">
    <source>
        <dbReference type="SAM" id="Phobius"/>
    </source>
</evidence>
<accession>A0ABR2I8Q1</accession>
<evidence type="ECO:0000313" key="6">
    <source>
        <dbReference type="EMBL" id="KAK8859055.1"/>
    </source>
</evidence>
<evidence type="ECO:0000256" key="1">
    <source>
        <dbReference type="ARBA" id="ARBA00004141"/>
    </source>
</evidence>
<comment type="subcellular location">
    <subcellularLocation>
        <location evidence="1">Membrane</location>
        <topology evidence="1">Multi-pass membrane protein</topology>
    </subcellularLocation>
</comment>
<dbReference type="Proteomes" id="UP001390339">
    <property type="component" value="Unassembled WGS sequence"/>
</dbReference>
<dbReference type="EMBL" id="JAPCWZ010000006">
    <property type="protein sequence ID" value="KAK8859055.1"/>
    <property type="molecule type" value="Genomic_DNA"/>
</dbReference>
<feature type="transmembrane region" description="Helical" evidence="5">
    <location>
        <begin position="141"/>
        <end position="160"/>
    </location>
</feature>
<feature type="transmembrane region" description="Helical" evidence="5">
    <location>
        <begin position="43"/>
        <end position="61"/>
    </location>
</feature>